<evidence type="ECO:0000313" key="2">
    <source>
        <dbReference type="Proteomes" id="UP001055117"/>
    </source>
</evidence>
<dbReference type="Proteomes" id="UP001055117">
    <property type="component" value="Unassembled WGS sequence"/>
</dbReference>
<dbReference type="RefSeq" id="WP_238272615.1">
    <property type="nucleotide sequence ID" value="NZ_BPQG01000053.1"/>
</dbReference>
<dbReference type="EMBL" id="BPQG01000053">
    <property type="protein sequence ID" value="GJD45626.1"/>
    <property type="molecule type" value="Genomic_DNA"/>
</dbReference>
<protein>
    <submittedName>
        <fullName evidence="1">Uncharacterized protein</fullName>
    </submittedName>
</protein>
<reference evidence="1 2" key="1">
    <citation type="journal article" date="2021" name="Front. Microbiol.">
        <title>Comprehensive Comparative Genomics and Phenotyping of Methylobacterium Species.</title>
        <authorList>
            <person name="Alessa O."/>
            <person name="Ogura Y."/>
            <person name="Fujitani Y."/>
            <person name="Takami H."/>
            <person name="Hayashi T."/>
            <person name="Sahin N."/>
            <person name="Tani A."/>
        </authorList>
    </citation>
    <scope>NUCLEOTIDE SEQUENCE [LARGE SCALE GENOMIC DNA]</scope>
    <source>
        <strain evidence="1 2">DSM 23679</strain>
    </source>
</reference>
<evidence type="ECO:0000313" key="1">
    <source>
        <dbReference type="EMBL" id="GJD45626.1"/>
    </source>
</evidence>
<proteinExistence type="predicted"/>
<comment type="caution">
    <text evidence="1">The sequence shown here is derived from an EMBL/GenBank/DDBJ whole genome shotgun (WGS) entry which is preliminary data.</text>
</comment>
<name>A0ABQ4QKQ6_9HYPH</name>
<organism evidence="1 2">
    <name type="scientific">Methylobacterium cerastii</name>
    <dbReference type="NCBI Taxonomy" id="932741"/>
    <lineage>
        <taxon>Bacteria</taxon>
        <taxon>Pseudomonadati</taxon>
        <taxon>Pseudomonadota</taxon>
        <taxon>Alphaproteobacteria</taxon>
        <taxon>Hyphomicrobiales</taxon>
        <taxon>Methylobacteriaceae</taxon>
        <taxon>Methylobacterium</taxon>
    </lineage>
</organism>
<sequence length="99" mass="11125">MKEIEKEYVLIIFTDGWAGKPFDKLYRIDSIEARGTGISIVFDGDSSIEVEELSLLDTSIDGLFTVESHKSIVVIMKDRKIYPRGRVSIIYGNGLDVPN</sequence>
<keyword evidence="2" id="KW-1185">Reference proteome</keyword>
<gene>
    <name evidence="1" type="ORF">AFCDBAGC_3500</name>
</gene>
<accession>A0ABQ4QKQ6</accession>